<dbReference type="InterPro" id="IPR038765">
    <property type="entry name" value="Papain-like_cys_pep_sf"/>
</dbReference>
<dbReference type="GO" id="GO:0005634">
    <property type="term" value="C:nucleus"/>
    <property type="evidence" value="ECO:0007669"/>
    <property type="project" value="TreeGrafter"/>
</dbReference>
<feature type="domain" description="Ubiquitin-like protease family profile" evidence="6">
    <location>
        <begin position="848"/>
        <end position="1020"/>
    </location>
</feature>
<evidence type="ECO:0000256" key="2">
    <source>
        <dbReference type="ARBA" id="ARBA00022670"/>
    </source>
</evidence>
<dbReference type="GO" id="GO:0016926">
    <property type="term" value="P:protein desumoylation"/>
    <property type="evidence" value="ECO:0007669"/>
    <property type="project" value="TreeGrafter"/>
</dbReference>
<accession>A0A0B4G0H1</accession>
<dbReference type="EMBL" id="AZNF01000013">
    <property type="protein sequence ID" value="KID61964.1"/>
    <property type="molecule type" value="Genomic_DNA"/>
</dbReference>
<gene>
    <name evidence="7" type="ORF">MAN_08643</name>
</gene>
<dbReference type="PANTHER" id="PTHR12606">
    <property type="entry name" value="SENTRIN/SUMO-SPECIFIC PROTEASE"/>
    <property type="match status" value="1"/>
</dbReference>
<keyword evidence="8" id="KW-1185">Reference proteome</keyword>
<protein>
    <submittedName>
        <fullName evidence="7">Sentrin/SUMO-specific protease</fullName>
    </submittedName>
</protein>
<keyword evidence="4" id="KW-0788">Thiol protease</keyword>
<dbReference type="Pfam" id="PF02902">
    <property type="entry name" value="Peptidase_C48"/>
    <property type="match status" value="1"/>
</dbReference>
<evidence type="ECO:0000259" key="6">
    <source>
        <dbReference type="PROSITE" id="PS50600"/>
    </source>
</evidence>
<evidence type="ECO:0000256" key="5">
    <source>
        <dbReference type="SAM" id="MobiDB-lite"/>
    </source>
</evidence>
<organism evidence="7 8">
    <name type="scientific">Metarhizium anisopliae (strain ARSEF 549)</name>
    <dbReference type="NCBI Taxonomy" id="3151832"/>
    <lineage>
        <taxon>Eukaryota</taxon>
        <taxon>Fungi</taxon>
        <taxon>Dikarya</taxon>
        <taxon>Ascomycota</taxon>
        <taxon>Pezizomycotina</taxon>
        <taxon>Sordariomycetes</taxon>
        <taxon>Hypocreomycetidae</taxon>
        <taxon>Hypocreales</taxon>
        <taxon>Clavicipitaceae</taxon>
        <taxon>Metarhizium</taxon>
    </lineage>
</organism>
<dbReference type="GO" id="GO:0006508">
    <property type="term" value="P:proteolysis"/>
    <property type="evidence" value="ECO:0007669"/>
    <property type="project" value="UniProtKB-KW"/>
</dbReference>
<evidence type="ECO:0000256" key="4">
    <source>
        <dbReference type="ARBA" id="ARBA00022807"/>
    </source>
</evidence>
<comment type="caution">
    <text evidence="7">The sequence shown here is derived from an EMBL/GenBank/DDBJ whole genome shotgun (WGS) entry which is preliminary data.</text>
</comment>
<dbReference type="HOGENOM" id="CLU_010114_0_0_1"/>
<keyword evidence="3" id="KW-0378">Hydrolase</keyword>
<dbReference type="SUPFAM" id="SSF54001">
    <property type="entry name" value="Cysteine proteinases"/>
    <property type="match status" value="1"/>
</dbReference>
<dbReference type="InterPro" id="IPR003653">
    <property type="entry name" value="Peptidase_C48_C"/>
</dbReference>
<dbReference type="Gene3D" id="3.40.395.10">
    <property type="entry name" value="Adenoviral Proteinase, Chain A"/>
    <property type="match status" value="1"/>
</dbReference>
<dbReference type="PANTHER" id="PTHR12606:SF141">
    <property type="entry name" value="GH15225P-RELATED"/>
    <property type="match status" value="1"/>
</dbReference>
<feature type="non-terminal residue" evidence="7">
    <location>
        <position position="1"/>
    </location>
</feature>
<dbReference type="PROSITE" id="PS50600">
    <property type="entry name" value="ULP_PROTEASE"/>
    <property type="match status" value="1"/>
</dbReference>
<comment type="similarity">
    <text evidence="1">Belongs to the peptidase C48 family.</text>
</comment>
<keyword evidence="2 7" id="KW-0645">Protease</keyword>
<dbReference type="AlphaFoldDB" id="A0A0B4G0H1"/>
<feature type="region of interest" description="Disordered" evidence="5">
    <location>
        <begin position="177"/>
        <end position="197"/>
    </location>
</feature>
<evidence type="ECO:0000313" key="8">
    <source>
        <dbReference type="Proteomes" id="UP000031186"/>
    </source>
</evidence>
<dbReference type="OrthoDB" id="1939479at2759"/>
<name>A0A0B4G0H1_METAF</name>
<reference evidence="7 8" key="1">
    <citation type="journal article" date="2014" name="Proc. Natl. Acad. Sci. U.S.A.">
        <title>Trajectory and genomic determinants of fungal-pathogen speciation and host adaptation.</title>
        <authorList>
            <person name="Hu X."/>
            <person name="Xiao G."/>
            <person name="Zheng P."/>
            <person name="Shang Y."/>
            <person name="Su Y."/>
            <person name="Zhang X."/>
            <person name="Liu X."/>
            <person name="Zhan S."/>
            <person name="St Leger R.J."/>
            <person name="Wang C."/>
        </authorList>
    </citation>
    <scope>NUCLEOTIDE SEQUENCE [LARGE SCALE GENOMIC DNA]</scope>
    <source>
        <strain evidence="7 8">ARSEF 549</strain>
    </source>
</reference>
<evidence type="ECO:0000313" key="7">
    <source>
        <dbReference type="EMBL" id="KID61964.1"/>
    </source>
</evidence>
<sequence>MSGSQQGWLSSFSSLPSLIFPPVSWFINGSPDGSSGAPANLLPVVYSESTLDDAEASETAADTPSNSFANSDASFVDQEKKRLPVCLLFERKFIRADRPRNIRRPWLPRFPKLKRHYPPVERIQTERSPKTNTNPLHSNRKPRSFPRQRFLADTIYPRLEPSDPRQKDICFALSSLHRQRAPQAQEPSPAPRALRPPEYPNTVFVEINGIRTNKRRAEDLEVDLVAAIQNSTHTNPPSSISISRTGFFPESESKFQEEIQAHMSHAKPLPELITGMMTNILSTFSDLTGIFSRLLYNQAYEVSESRSYIQIKDPFGLDVAKKRVKLTSEKSDFQWLDRDGLHSLLSRYSHFCHCFEKASSVLLAHPSRAEMNKLLKPLLPVLADNADDLNALSSGCDGVDLCRFWFYSWRSMMTYLNTVYEIGSFIKMKNKHHRVPMVWPNSPSSETLETAARIRRFLSDPSLFVVLKSILELSDELVNYPMPADMIDRVVLDMAAVQHNIVLPSYVQSEPFHERLLEYFPPPQRVDPDYACPVLPGAFPEADSEFHDVGLVDEPEVPPLPSLSVEPPPRISKRGSTKTDRLRAEFFAAKISRLTPEEFQTKYCGPSDDHRNIENDYSTDFIAKKPLTTAHVGVVRSILKDRKAPKRLTMTRAPKAVRFTEGTITPRQRTHLGLDIRRLLPSSDRATDPVFIGNIKLGQSGPADDDKLDVYEWEYLRAQQTNRHFNSIFHGAKISKHKPPANDAIDPSLAIERMLSVPSIESLAISDDTRAGIAIKKEQVAQQAAEDARKYAEERARQELEEKLARTGGLRAPEQPLVSPLSDHWQERAQETLRKSPRTTLAKTGDGIDLRRHDFAKVVKATEWLNDEIVNGCLNWLDQSINSAAGIKDVKKSTRKCLAMSSFFFKFLRENGFTKSERTLRRHGVEKKNFLHVDTLLLPICESSHWTLLVIRPSKKTIAHMDSLNPRGSQTYISLGLGWLKYILAETFVEDEWKVTQHEAPVQTNGYDCGVHTITNGMCVALGLNPIDSYTTEDMPQQRLRLASMLLNGGFTGEFDLRVY</sequence>
<dbReference type="VEuPathDB" id="FungiDB:MAN_08643"/>
<dbReference type="Proteomes" id="UP000031186">
    <property type="component" value="Unassembled WGS sequence"/>
</dbReference>
<dbReference type="GO" id="GO:0016929">
    <property type="term" value="F:deSUMOylase activity"/>
    <property type="evidence" value="ECO:0007669"/>
    <property type="project" value="TreeGrafter"/>
</dbReference>
<feature type="region of interest" description="Disordered" evidence="5">
    <location>
        <begin position="120"/>
        <end position="147"/>
    </location>
</feature>
<evidence type="ECO:0000256" key="3">
    <source>
        <dbReference type="ARBA" id="ARBA00022801"/>
    </source>
</evidence>
<evidence type="ECO:0000256" key="1">
    <source>
        <dbReference type="ARBA" id="ARBA00005234"/>
    </source>
</evidence>
<proteinExistence type="inferred from homology"/>